<dbReference type="Proteomes" id="UP001497522">
    <property type="component" value="Unassembled WGS sequence"/>
</dbReference>
<organism evidence="2 3">
    <name type="scientific">Sphagnum jensenii</name>
    <dbReference type="NCBI Taxonomy" id="128206"/>
    <lineage>
        <taxon>Eukaryota</taxon>
        <taxon>Viridiplantae</taxon>
        <taxon>Streptophyta</taxon>
        <taxon>Embryophyta</taxon>
        <taxon>Bryophyta</taxon>
        <taxon>Sphagnophytina</taxon>
        <taxon>Sphagnopsida</taxon>
        <taxon>Sphagnales</taxon>
        <taxon>Sphagnaceae</taxon>
        <taxon>Sphagnum</taxon>
    </lineage>
</organism>
<evidence type="ECO:0000256" key="1">
    <source>
        <dbReference type="SAM" id="MobiDB-lite"/>
    </source>
</evidence>
<evidence type="ECO:0000313" key="2">
    <source>
        <dbReference type="EMBL" id="CAK9855039.1"/>
    </source>
</evidence>
<reference evidence="2" key="1">
    <citation type="submission" date="2024-03" db="EMBL/GenBank/DDBJ databases">
        <authorList>
            <consortium name="ELIXIR-Norway"/>
            <consortium name="Elixir Norway"/>
        </authorList>
    </citation>
    <scope>NUCLEOTIDE SEQUENCE</scope>
</reference>
<keyword evidence="3" id="KW-1185">Reference proteome</keyword>
<accession>A0ABP0ZX83</accession>
<sequence>MTDGRWDGWTTGEIQGKLHFILVILYINSRSASVCPSVTRQFRVLIRRRNRPGQSDPGQLDSRIPDSRIPDATVPRFNPPAEPARTVWPGQSNSRTVGSWTVGLRRAGQSDPGQSDYGEARKEL</sequence>
<proteinExistence type="predicted"/>
<feature type="compositionally biased region" description="Polar residues" evidence="1">
    <location>
        <begin position="89"/>
        <end position="99"/>
    </location>
</feature>
<comment type="caution">
    <text evidence="2">The sequence shown here is derived from an EMBL/GenBank/DDBJ whole genome shotgun (WGS) entry which is preliminary data.</text>
</comment>
<protein>
    <submittedName>
        <fullName evidence="2">Uncharacterized protein</fullName>
    </submittedName>
</protein>
<name>A0ABP0ZX83_9BRYO</name>
<feature type="region of interest" description="Disordered" evidence="1">
    <location>
        <begin position="48"/>
        <end position="124"/>
    </location>
</feature>
<dbReference type="EMBL" id="CAXHBF010000075">
    <property type="protein sequence ID" value="CAK9855039.1"/>
    <property type="molecule type" value="Genomic_DNA"/>
</dbReference>
<gene>
    <name evidence="2" type="ORF">CSSPJE1EN2_LOCUS24971</name>
</gene>
<evidence type="ECO:0000313" key="3">
    <source>
        <dbReference type="Proteomes" id="UP001497522"/>
    </source>
</evidence>